<feature type="region of interest" description="Disordered" evidence="1">
    <location>
        <begin position="315"/>
        <end position="407"/>
    </location>
</feature>
<feature type="compositionally biased region" description="Basic residues" evidence="1">
    <location>
        <begin position="230"/>
        <end position="246"/>
    </location>
</feature>
<feature type="compositionally biased region" description="Pro residues" evidence="1">
    <location>
        <begin position="351"/>
        <end position="374"/>
    </location>
</feature>
<name>C3Z709_BRAFL</name>
<protein>
    <recommendedName>
        <fullName evidence="4">Integrase catalytic domain-containing protein</fullName>
    </recommendedName>
</protein>
<keyword evidence="2" id="KW-0812">Transmembrane</keyword>
<feature type="region of interest" description="Disordered" evidence="1">
    <location>
        <begin position="227"/>
        <end position="256"/>
    </location>
</feature>
<proteinExistence type="predicted"/>
<dbReference type="EMBL" id="GG666590">
    <property type="protein sequence ID" value="EEN51605.1"/>
    <property type="molecule type" value="Genomic_DNA"/>
</dbReference>
<sequence>MYPTTGNDASATSGLSIAQRLDPSLVKTLFATALCVGGFIVTIIGFTTEFITPAMFIGPLMLAVCFVICLVRCVQWQSGTQISGGTTQYLGRAVTTTRTVPGQVVTARPTPAATTNGSPAVIRCDPAPGFQALVNDPWLKDNRLQIEIGEPKNINKNPVAERAIQEVRAELSKSDPLGQPVSPAELAVVMARVNAKIRTNGLSSREYLQQRDQFSGEQLPMSDRTLLKEQHHRRRSNHKPSIKSKSPRTTPHATTPSIAVGDLVYLNTDRDKTKGRNRYLVTNVEQNWIHVSKFTGHQLRSKSYKVRPNQCYLVPNQVTLQNRRPTHDEADSDSTDTDEVRPCPEVTDFPVPDPPPDFLVPPDPPPVPEPPPAAEPHLQPATPEPHPPPRHSKRTVRPPPYLQDYVM</sequence>
<evidence type="ECO:0008006" key="4">
    <source>
        <dbReference type="Google" id="ProtNLM"/>
    </source>
</evidence>
<evidence type="ECO:0000313" key="3">
    <source>
        <dbReference type="EMBL" id="EEN51605.1"/>
    </source>
</evidence>
<evidence type="ECO:0000256" key="2">
    <source>
        <dbReference type="SAM" id="Phobius"/>
    </source>
</evidence>
<organism>
    <name type="scientific">Branchiostoma floridae</name>
    <name type="common">Florida lancelet</name>
    <name type="synonym">Amphioxus</name>
    <dbReference type="NCBI Taxonomy" id="7739"/>
    <lineage>
        <taxon>Eukaryota</taxon>
        <taxon>Metazoa</taxon>
        <taxon>Chordata</taxon>
        <taxon>Cephalochordata</taxon>
        <taxon>Leptocardii</taxon>
        <taxon>Amphioxiformes</taxon>
        <taxon>Branchiostomatidae</taxon>
        <taxon>Branchiostoma</taxon>
    </lineage>
</organism>
<dbReference type="InParanoid" id="C3Z709"/>
<feature type="transmembrane region" description="Helical" evidence="2">
    <location>
        <begin position="54"/>
        <end position="74"/>
    </location>
</feature>
<evidence type="ECO:0000256" key="1">
    <source>
        <dbReference type="SAM" id="MobiDB-lite"/>
    </source>
</evidence>
<feature type="transmembrane region" description="Helical" evidence="2">
    <location>
        <begin position="29"/>
        <end position="48"/>
    </location>
</feature>
<keyword evidence="2" id="KW-0472">Membrane</keyword>
<feature type="compositionally biased region" description="Polar residues" evidence="1">
    <location>
        <begin position="247"/>
        <end position="256"/>
    </location>
</feature>
<gene>
    <name evidence="3" type="ORF">BRAFLDRAFT_117507</name>
</gene>
<accession>C3Z709</accession>
<keyword evidence="2" id="KW-1133">Transmembrane helix</keyword>
<reference evidence="3" key="1">
    <citation type="journal article" date="2008" name="Nature">
        <title>The amphioxus genome and the evolution of the chordate karyotype.</title>
        <authorList>
            <consortium name="US DOE Joint Genome Institute (JGI-PGF)"/>
            <person name="Putnam N.H."/>
            <person name="Butts T."/>
            <person name="Ferrier D.E.K."/>
            <person name="Furlong R.F."/>
            <person name="Hellsten U."/>
            <person name="Kawashima T."/>
            <person name="Robinson-Rechavi M."/>
            <person name="Shoguchi E."/>
            <person name="Terry A."/>
            <person name="Yu J.-K."/>
            <person name="Benito-Gutierrez E.L."/>
            <person name="Dubchak I."/>
            <person name="Garcia-Fernandez J."/>
            <person name="Gibson-Brown J.J."/>
            <person name="Grigoriev I.V."/>
            <person name="Horton A.C."/>
            <person name="de Jong P.J."/>
            <person name="Jurka J."/>
            <person name="Kapitonov V.V."/>
            <person name="Kohara Y."/>
            <person name="Kuroki Y."/>
            <person name="Lindquist E."/>
            <person name="Lucas S."/>
            <person name="Osoegawa K."/>
            <person name="Pennacchio L.A."/>
            <person name="Salamov A.A."/>
            <person name="Satou Y."/>
            <person name="Sauka-Spengler T."/>
            <person name="Schmutz J."/>
            <person name="Shin-I T."/>
            <person name="Toyoda A."/>
            <person name="Bronner-Fraser M."/>
            <person name="Fujiyama A."/>
            <person name="Holland L.Z."/>
            <person name="Holland P.W.H."/>
            <person name="Satoh N."/>
            <person name="Rokhsar D.S."/>
        </authorList>
    </citation>
    <scope>NUCLEOTIDE SEQUENCE [LARGE SCALE GENOMIC DNA]</scope>
    <source>
        <strain evidence="3">S238N-H82</strain>
        <tissue evidence="3">Testes</tissue>
    </source>
</reference>
<dbReference type="AlphaFoldDB" id="C3Z709"/>